<dbReference type="STRING" id="502025.Hoch_1347"/>
<evidence type="ECO:0000313" key="13">
    <source>
        <dbReference type="EMBL" id="ACY13903.1"/>
    </source>
</evidence>
<evidence type="ECO:0000256" key="5">
    <source>
        <dbReference type="ARBA" id="ARBA00013125"/>
    </source>
</evidence>
<evidence type="ECO:0000256" key="4">
    <source>
        <dbReference type="ARBA" id="ARBA00010790"/>
    </source>
</evidence>
<evidence type="ECO:0000313" key="14">
    <source>
        <dbReference type="Proteomes" id="UP000001880"/>
    </source>
</evidence>
<dbReference type="GO" id="GO:0046577">
    <property type="term" value="F:long-chain-alcohol oxidase activity"/>
    <property type="evidence" value="ECO:0007669"/>
    <property type="project" value="UniProtKB-EC"/>
</dbReference>
<keyword evidence="9" id="KW-1133">Transmembrane helix</keyword>
<evidence type="ECO:0000256" key="8">
    <source>
        <dbReference type="ARBA" id="ARBA00022827"/>
    </source>
</evidence>
<organism evidence="13 14">
    <name type="scientific">Haliangium ochraceum (strain DSM 14365 / JCM 11303 / SMP-2)</name>
    <dbReference type="NCBI Taxonomy" id="502025"/>
    <lineage>
        <taxon>Bacteria</taxon>
        <taxon>Pseudomonadati</taxon>
        <taxon>Myxococcota</taxon>
        <taxon>Polyangia</taxon>
        <taxon>Haliangiales</taxon>
        <taxon>Kofleriaceae</taxon>
        <taxon>Haliangium</taxon>
    </lineage>
</organism>
<keyword evidence="6" id="KW-0285">Flavoprotein</keyword>
<evidence type="ECO:0000256" key="6">
    <source>
        <dbReference type="ARBA" id="ARBA00022630"/>
    </source>
</evidence>
<dbReference type="InterPro" id="IPR000172">
    <property type="entry name" value="GMC_OxRdtase_N"/>
</dbReference>
<name>D0LTK8_HALO1</name>
<dbReference type="Pfam" id="PF00732">
    <property type="entry name" value="GMC_oxred_N"/>
    <property type="match status" value="1"/>
</dbReference>
<dbReference type="PANTHER" id="PTHR46056:SF12">
    <property type="entry name" value="LONG-CHAIN-ALCOHOL OXIDASE"/>
    <property type="match status" value="1"/>
</dbReference>
<dbReference type="InterPro" id="IPR007867">
    <property type="entry name" value="GMC_OxRtase_C"/>
</dbReference>
<dbReference type="RefSeq" id="WP_012826512.1">
    <property type="nucleotide sequence ID" value="NC_013440.1"/>
</dbReference>
<evidence type="ECO:0000259" key="12">
    <source>
        <dbReference type="PROSITE" id="PS00624"/>
    </source>
</evidence>
<comment type="similarity">
    <text evidence="4">Belongs to the GMC oxidoreductase family.</text>
</comment>
<sequence>MSRRQVARDAAATHPFTERQFRGLEALCDTFVAPVRPPAHRQLDPTRFFARRASELEVAPMVAAHLARALPPEALSATGKLLDLIALTGFRRLPQRLRELLLAALRRSSRDVDEGMAGLAGLSAFYFYGQVDAAGGNPFWAEVGYPGPPSVACPPPSLSLHAPSVEGDRVRLDADVVVVGSGSGGGVVAAVLAQAGLDVVVLEAAAYVPEAEMPLDDAAGFARMYWRGGVQRSQDGNLAVLAGATLGGGSTVNWQNCVRTPDAIRAQWAAQHGLGDLDGADFDADLDAVAERISITTACSEHNGANQRLFEGADALGWSAKVAARNVDPARYAPESAGHVGFGDRSGAKLGSLRAWLPDAEAAGARILAQARAERVQMANGRACGVQGSVRVGSKDLPLEVRAATVVVACGALETPALLLRSGIGGPAAGVYLRVHPAPAAFGLYDTPQNGWWGGPMTTVVDAHSDIRDGHGYLLEAGHLHFGLVSASLPWVSARQHKQVMAQFGHLAGSLAVVRDHGHGKIGIDDAGRAVVSWPADDPVDQELVWRGVADMIRLHAAAGAHTVYDYALPEPVWRRGDDVERAAARAQELPLGRGGRVPFCAHQMGSARMGTSPASSVANPQGELHDARGVWIGDTSAFPTALGANPMWTCMALARRTARAILAAR</sequence>
<comment type="function">
    <text evidence="2">Long-chain fatty alcohol oxidase involved in the omega-oxidation pathway of lipid degradation.</text>
</comment>
<evidence type="ECO:0000256" key="10">
    <source>
        <dbReference type="ARBA" id="ARBA00023002"/>
    </source>
</evidence>
<accession>D0LTK8</accession>
<dbReference type="Pfam" id="PF05199">
    <property type="entry name" value="GMC_oxred_C"/>
    <property type="match status" value="1"/>
</dbReference>
<keyword evidence="8" id="KW-0274">FAD</keyword>
<feature type="domain" description="Glucose-methanol-choline oxidoreductase N-terminal" evidence="12">
    <location>
        <begin position="411"/>
        <end position="425"/>
    </location>
</feature>
<keyword evidence="7" id="KW-0812">Transmembrane</keyword>
<dbReference type="GO" id="GO:0016020">
    <property type="term" value="C:membrane"/>
    <property type="evidence" value="ECO:0007669"/>
    <property type="project" value="UniProtKB-SubCell"/>
</dbReference>
<keyword evidence="11" id="KW-0472">Membrane</keyword>
<keyword evidence="14" id="KW-1185">Reference proteome</keyword>
<proteinExistence type="inferred from homology"/>
<dbReference type="InterPro" id="IPR012400">
    <property type="entry name" value="Long_Oxdase"/>
</dbReference>
<dbReference type="EC" id="1.1.3.20" evidence="5"/>
<dbReference type="KEGG" id="hoh:Hoch_1347"/>
<evidence type="ECO:0000256" key="11">
    <source>
        <dbReference type="ARBA" id="ARBA00023136"/>
    </source>
</evidence>
<dbReference type="eggNOG" id="COG2303">
    <property type="taxonomic scope" value="Bacteria"/>
</dbReference>
<dbReference type="PROSITE" id="PS00624">
    <property type="entry name" value="GMC_OXRED_2"/>
    <property type="match status" value="1"/>
</dbReference>
<evidence type="ECO:0000256" key="7">
    <source>
        <dbReference type="ARBA" id="ARBA00022692"/>
    </source>
</evidence>
<evidence type="ECO:0000256" key="1">
    <source>
        <dbReference type="ARBA" id="ARBA00000920"/>
    </source>
</evidence>
<dbReference type="InterPro" id="IPR036188">
    <property type="entry name" value="FAD/NAD-bd_sf"/>
</dbReference>
<dbReference type="OrthoDB" id="337582at2"/>
<reference evidence="13 14" key="1">
    <citation type="journal article" date="2010" name="Stand. Genomic Sci.">
        <title>Complete genome sequence of Haliangium ochraceum type strain (SMP-2).</title>
        <authorList>
            <consortium name="US DOE Joint Genome Institute (JGI-PGF)"/>
            <person name="Ivanova N."/>
            <person name="Daum C."/>
            <person name="Lang E."/>
            <person name="Abt B."/>
            <person name="Kopitz M."/>
            <person name="Saunders E."/>
            <person name="Lapidus A."/>
            <person name="Lucas S."/>
            <person name="Glavina Del Rio T."/>
            <person name="Nolan M."/>
            <person name="Tice H."/>
            <person name="Copeland A."/>
            <person name="Cheng J.F."/>
            <person name="Chen F."/>
            <person name="Bruce D."/>
            <person name="Goodwin L."/>
            <person name="Pitluck S."/>
            <person name="Mavromatis K."/>
            <person name="Pati A."/>
            <person name="Mikhailova N."/>
            <person name="Chen A."/>
            <person name="Palaniappan K."/>
            <person name="Land M."/>
            <person name="Hauser L."/>
            <person name="Chang Y.J."/>
            <person name="Jeffries C.D."/>
            <person name="Detter J.C."/>
            <person name="Brettin T."/>
            <person name="Rohde M."/>
            <person name="Goker M."/>
            <person name="Bristow J."/>
            <person name="Markowitz V."/>
            <person name="Eisen J.A."/>
            <person name="Hugenholtz P."/>
            <person name="Kyrpides N.C."/>
            <person name="Klenk H.P."/>
        </authorList>
    </citation>
    <scope>NUCLEOTIDE SEQUENCE [LARGE SCALE GENOMIC DNA]</scope>
    <source>
        <strain evidence="14">DSM 14365 / CIP 107738 / JCM 11303 / AJ 13395 / SMP-2</strain>
    </source>
</reference>
<evidence type="ECO:0000256" key="3">
    <source>
        <dbReference type="ARBA" id="ARBA00004370"/>
    </source>
</evidence>
<keyword evidence="10" id="KW-0560">Oxidoreductase</keyword>
<protein>
    <recommendedName>
        <fullName evidence="5">long-chain-alcohol oxidase</fullName>
        <ecNumber evidence="5">1.1.3.20</ecNumber>
    </recommendedName>
</protein>
<dbReference type="HOGENOM" id="CLU_008878_3_0_7"/>
<evidence type="ECO:0000256" key="9">
    <source>
        <dbReference type="ARBA" id="ARBA00022989"/>
    </source>
</evidence>
<dbReference type="PANTHER" id="PTHR46056">
    <property type="entry name" value="LONG-CHAIN-ALCOHOL OXIDASE"/>
    <property type="match status" value="1"/>
</dbReference>
<dbReference type="PIRSF" id="PIRSF028937">
    <property type="entry name" value="Lg_Ch_AO"/>
    <property type="match status" value="1"/>
</dbReference>
<dbReference type="Gene3D" id="3.50.50.60">
    <property type="entry name" value="FAD/NAD(P)-binding domain"/>
    <property type="match status" value="2"/>
</dbReference>
<dbReference type="SUPFAM" id="SSF51905">
    <property type="entry name" value="FAD/NAD(P)-binding domain"/>
    <property type="match status" value="1"/>
</dbReference>
<comment type="subcellular location">
    <subcellularLocation>
        <location evidence="3">Membrane</location>
    </subcellularLocation>
</comment>
<evidence type="ECO:0000256" key="2">
    <source>
        <dbReference type="ARBA" id="ARBA00003842"/>
    </source>
</evidence>
<dbReference type="EMBL" id="CP001804">
    <property type="protein sequence ID" value="ACY13903.1"/>
    <property type="molecule type" value="Genomic_DNA"/>
</dbReference>
<gene>
    <name evidence="13" type="ordered locus">Hoch_1347</name>
</gene>
<dbReference type="Proteomes" id="UP000001880">
    <property type="component" value="Chromosome"/>
</dbReference>
<dbReference type="GO" id="GO:0050660">
    <property type="term" value="F:flavin adenine dinucleotide binding"/>
    <property type="evidence" value="ECO:0007669"/>
    <property type="project" value="InterPro"/>
</dbReference>
<comment type="catalytic activity">
    <reaction evidence="1">
        <text>a long-chain primary fatty alcohol + O2 = a long-chain fatty aldehyde + H2O2</text>
        <dbReference type="Rhea" id="RHEA:22756"/>
        <dbReference type="ChEBI" id="CHEBI:15379"/>
        <dbReference type="ChEBI" id="CHEBI:16240"/>
        <dbReference type="ChEBI" id="CHEBI:17176"/>
        <dbReference type="ChEBI" id="CHEBI:77396"/>
        <dbReference type="EC" id="1.1.3.20"/>
    </reaction>
</comment>
<dbReference type="AlphaFoldDB" id="D0LTK8"/>